<dbReference type="InterPro" id="IPR011059">
    <property type="entry name" value="Metal-dep_hydrolase_composite"/>
</dbReference>
<dbReference type="InterPro" id="IPR006680">
    <property type="entry name" value="Amidohydro-rel"/>
</dbReference>
<dbReference type="InterPro" id="IPR032466">
    <property type="entry name" value="Metal_Hydrolase"/>
</dbReference>
<dbReference type="OrthoDB" id="3204583at2"/>
<dbReference type="SUPFAM" id="SSF51338">
    <property type="entry name" value="Composite domain of metallo-dependent hydrolases"/>
    <property type="match status" value="1"/>
</dbReference>
<dbReference type="Proteomes" id="UP000007967">
    <property type="component" value="Chromosome"/>
</dbReference>
<name>D2Q161_KRIFD</name>
<dbReference type="RefSeq" id="WP_012924314.1">
    <property type="nucleotide sequence ID" value="NC_013729.1"/>
</dbReference>
<dbReference type="NCBIfam" id="NF006681">
    <property type="entry name" value="PRK09229.1-2"/>
    <property type="match status" value="1"/>
</dbReference>
<feature type="domain" description="Amidohydrolase-related" evidence="2">
    <location>
        <begin position="46"/>
        <end position="409"/>
    </location>
</feature>
<evidence type="ECO:0000313" key="3">
    <source>
        <dbReference type="EMBL" id="ADB35762.1"/>
    </source>
</evidence>
<dbReference type="InterPro" id="IPR050287">
    <property type="entry name" value="MTA/SAH_deaminase"/>
</dbReference>
<dbReference type="Pfam" id="PF01979">
    <property type="entry name" value="Amidohydro_1"/>
    <property type="match status" value="1"/>
</dbReference>
<proteinExistence type="predicted"/>
<protein>
    <submittedName>
        <fullName evidence="3">Formiminoglutamate deiminase</fullName>
    </submittedName>
</protein>
<dbReference type="GO" id="GO:0016810">
    <property type="term" value="F:hydrolase activity, acting on carbon-nitrogen (but not peptide) bonds"/>
    <property type="evidence" value="ECO:0007669"/>
    <property type="project" value="InterPro"/>
</dbReference>
<dbReference type="PANTHER" id="PTHR43794">
    <property type="entry name" value="AMINOHYDROLASE SSNA-RELATED"/>
    <property type="match status" value="1"/>
</dbReference>
<dbReference type="PANTHER" id="PTHR43794:SF11">
    <property type="entry name" value="AMIDOHYDROLASE-RELATED DOMAIN-CONTAINING PROTEIN"/>
    <property type="match status" value="1"/>
</dbReference>
<dbReference type="AlphaFoldDB" id="D2Q161"/>
<dbReference type="eggNOG" id="COG0402">
    <property type="taxonomic scope" value="Bacteria"/>
</dbReference>
<dbReference type="HOGENOM" id="CLU_012358_3_1_11"/>
<sequence>MTAYWCARALLPGGIAERVLVTVENGRITAVEAGTAPGDAVRLGGLVVPGLANCHSHAFHRALRGRTQTERGTFWTWREQMYAVASILTPDSYYRLARAVYGEMLLAGITAVGEFHYLHHAPGGRRYDQPNAMGEALIAAARDVGLRIALLDTCYVAGGIDQPLNEVQQRFSDGDASAWGSRVGQLRGADGVVIGAAAHSVRGVPADQLTAVASLLPEAPLHVHLSEQVAENQACLAAYGRTPTQVLDEAGFLSGRTSAVHATHLTGPDIGLLGGSATYACFCPTTERDLADGIGPSVALREAGSPLTLGSDSHAVIDLFEEMRAVELDERLSSQERGHWSAPELLTAATVDGHRSLGFTDAGTIAVGARADLVAVRLDSVRTAGTGASVETVVFAATGADVTDVVVDGVHRVADSHHLKLDVAAELAAAIAEVT</sequence>
<gene>
    <name evidence="3" type="ordered locus">Kfla_6771</name>
</gene>
<evidence type="ECO:0000256" key="1">
    <source>
        <dbReference type="ARBA" id="ARBA00022801"/>
    </source>
</evidence>
<dbReference type="Gene3D" id="3.20.20.140">
    <property type="entry name" value="Metal-dependent hydrolases"/>
    <property type="match status" value="1"/>
</dbReference>
<reference evidence="4" key="1">
    <citation type="submission" date="2009-09" db="EMBL/GenBank/DDBJ databases">
        <title>The complete genome of Kribbella flavida DSM 17836.</title>
        <authorList>
            <consortium name="US DOE Joint Genome Institute (JGI-PGF)"/>
            <person name="Lucas S."/>
            <person name="Copeland A."/>
            <person name="Lapidus A."/>
            <person name="Glavina del Rio T."/>
            <person name="Dalin E."/>
            <person name="Tice H."/>
            <person name="Bruce D."/>
            <person name="Goodwin L."/>
            <person name="Pitluck S."/>
            <person name="Kyrpides N."/>
            <person name="Mavromatis K."/>
            <person name="Ivanova N."/>
            <person name="Saunders E."/>
            <person name="Brettin T."/>
            <person name="Detter J.C."/>
            <person name="Han C."/>
            <person name="Larimer F."/>
            <person name="Land M."/>
            <person name="Hauser L."/>
            <person name="Markowitz V."/>
            <person name="Cheng J.-F."/>
            <person name="Hugenholtz P."/>
            <person name="Woyke T."/>
            <person name="Wu D."/>
            <person name="Pukall R."/>
            <person name="Klenk H.-P."/>
            <person name="Eisen J.A."/>
        </authorList>
    </citation>
    <scope>NUCLEOTIDE SEQUENCE [LARGE SCALE GENOMIC DNA]</scope>
    <source>
        <strain evidence="4">DSM 17836 / JCM 10339 / NBRC 14399</strain>
    </source>
</reference>
<dbReference type="InterPro" id="IPR010252">
    <property type="entry name" value="HutF"/>
</dbReference>
<dbReference type="SUPFAM" id="SSF51556">
    <property type="entry name" value="Metallo-dependent hydrolases"/>
    <property type="match status" value="1"/>
</dbReference>
<organism evidence="3 4">
    <name type="scientific">Kribbella flavida (strain DSM 17836 / JCM 10339 / NBRC 14399)</name>
    <dbReference type="NCBI Taxonomy" id="479435"/>
    <lineage>
        <taxon>Bacteria</taxon>
        <taxon>Bacillati</taxon>
        <taxon>Actinomycetota</taxon>
        <taxon>Actinomycetes</taxon>
        <taxon>Propionibacteriales</taxon>
        <taxon>Kribbellaceae</taxon>
        <taxon>Kribbella</taxon>
    </lineage>
</organism>
<dbReference type="STRING" id="479435.Kfla_6771"/>
<dbReference type="EMBL" id="CP001736">
    <property type="protein sequence ID" value="ADB35762.1"/>
    <property type="molecule type" value="Genomic_DNA"/>
</dbReference>
<accession>D2Q161</accession>
<keyword evidence="1" id="KW-0378">Hydrolase</keyword>
<dbReference type="Gene3D" id="2.30.40.10">
    <property type="entry name" value="Urease, subunit C, domain 1"/>
    <property type="match status" value="1"/>
</dbReference>
<evidence type="ECO:0000313" key="4">
    <source>
        <dbReference type="Proteomes" id="UP000007967"/>
    </source>
</evidence>
<dbReference type="KEGG" id="kfl:Kfla_6771"/>
<keyword evidence="4" id="KW-1185">Reference proteome</keyword>
<evidence type="ECO:0000259" key="2">
    <source>
        <dbReference type="Pfam" id="PF01979"/>
    </source>
</evidence>
<dbReference type="NCBIfam" id="TIGR02022">
    <property type="entry name" value="hutF"/>
    <property type="match status" value="1"/>
</dbReference>
<reference evidence="3 4" key="2">
    <citation type="journal article" date="2010" name="Stand. Genomic Sci.">
        <title>Complete genome sequence of Kribbella flavida type strain (IFO 14399).</title>
        <authorList>
            <person name="Pukall R."/>
            <person name="Lapidus A."/>
            <person name="Glavina Del Rio T."/>
            <person name="Copeland A."/>
            <person name="Tice H."/>
            <person name="Cheng J.-F."/>
            <person name="Lucas S."/>
            <person name="Chen F."/>
            <person name="Nolan M."/>
            <person name="LaButti K."/>
            <person name="Pati A."/>
            <person name="Ivanova N."/>
            <person name="Mavrommatis K."/>
            <person name="Mikhailova N."/>
            <person name="Pitluck S."/>
            <person name="Bruce D."/>
            <person name="Goodwin L."/>
            <person name="Land M."/>
            <person name="Hauser L."/>
            <person name="Chang Y.-J."/>
            <person name="Jeffries C.D."/>
            <person name="Chen A."/>
            <person name="Palaniappan K."/>
            <person name="Chain P."/>
            <person name="Rohde M."/>
            <person name="Goeker M."/>
            <person name="Bristow J."/>
            <person name="Eisen J.A."/>
            <person name="Markowitz V."/>
            <person name="Hugenholtz P."/>
            <person name="Kyrpides N.C."/>
            <person name="Klenk H.-P."/>
            <person name="Brettin T."/>
        </authorList>
    </citation>
    <scope>NUCLEOTIDE SEQUENCE [LARGE SCALE GENOMIC DNA]</scope>
    <source>
        <strain evidence="4">DSM 17836 / JCM 10339 / NBRC 14399</strain>
    </source>
</reference>